<comment type="caution">
    <text evidence="1">The sequence shown here is derived from an EMBL/GenBank/DDBJ whole genome shotgun (WGS) entry which is preliminary data.</text>
</comment>
<accession>A0A085FZ26</accession>
<organism evidence="1 2">
    <name type="scientific">Buttiauxella agrestis ATCC 33320</name>
    <dbReference type="NCBI Taxonomy" id="1006004"/>
    <lineage>
        <taxon>Bacteria</taxon>
        <taxon>Pseudomonadati</taxon>
        <taxon>Pseudomonadota</taxon>
        <taxon>Gammaproteobacteria</taxon>
        <taxon>Enterobacterales</taxon>
        <taxon>Enterobacteriaceae</taxon>
        <taxon>Buttiauxella</taxon>
    </lineage>
</organism>
<keyword evidence="2" id="KW-1185">Reference proteome</keyword>
<evidence type="ECO:0000313" key="1">
    <source>
        <dbReference type="EMBL" id="KFC76721.1"/>
    </source>
</evidence>
<name>A0A085FZ26_9ENTR</name>
<gene>
    <name evidence="1" type="ORF">GBAG_4356</name>
</gene>
<reference evidence="1 2" key="1">
    <citation type="submission" date="2014-05" db="EMBL/GenBank/DDBJ databases">
        <title>ATOL: Assembling a taxonomically balanced genome-scale reconstruction of the evolutionary history of the Enterobacteriaceae.</title>
        <authorList>
            <person name="Plunkett G.III."/>
            <person name="Neeno-Eckwall E.C."/>
            <person name="Glasner J.D."/>
            <person name="Perna N.T."/>
        </authorList>
    </citation>
    <scope>NUCLEOTIDE SEQUENCE [LARGE SCALE GENOMIC DNA]</scope>
    <source>
        <strain evidence="1 2">ATCC 33320</strain>
    </source>
</reference>
<protein>
    <submittedName>
        <fullName evidence="1">Uncharacterized protein</fullName>
    </submittedName>
</protein>
<dbReference type="AlphaFoldDB" id="A0A085FZ26"/>
<dbReference type="EMBL" id="JMPI01000076">
    <property type="protein sequence ID" value="KFC76721.1"/>
    <property type="molecule type" value="Genomic_DNA"/>
</dbReference>
<proteinExistence type="predicted"/>
<dbReference type="Proteomes" id="UP000028653">
    <property type="component" value="Unassembled WGS sequence"/>
</dbReference>
<sequence length="42" mass="4659">MYLKMTGKDGEAKLEDTLDMLLNSINTAEDDAESRHFVNNAG</sequence>
<evidence type="ECO:0000313" key="2">
    <source>
        <dbReference type="Proteomes" id="UP000028653"/>
    </source>
</evidence>